<organism evidence="2 3">
    <name type="scientific">Oceanicola granulosus (strain ATCC BAA-861 / DSM 15982 / KCTC 12143 / HTCC2516)</name>
    <dbReference type="NCBI Taxonomy" id="314256"/>
    <lineage>
        <taxon>Bacteria</taxon>
        <taxon>Pseudomonadati</taxon>
        <taxon>Pseudomonadota</taxon>
        <taxon>Alphaproteobacteria</taxon>
        <taxon>Rhodobacterales</taxon>
        <taxon>Roseobacteraceae</taxon>
        <taxon>Oceanicola</taxon>
    </lineage>
</organism>
<evidence type="ECO:0000313" key="3">
    <source>
        <dbReference type="Proteomes" id="UP000003635"/>
    </source>
</evidence>
<feature type="signal peptide" evidence="1">
    <location>
        <begin position="1"/>
        <end position="26"/>
    </location>
</feature>
<evidence type="ECO:0008006" key="4">
    <source>
        <dbReference type="Google" id="ProtNLM"/>
    </source>
</evidence>
<feature type="chain" id="PRO_5004207478" description="Lipoprotein" evidence="1">
    <location>
        <begin position="27"/>
        <end position="210"/>
    </location>
</feature>
<dbReference type="RefSeq" id="WP_007256896.1">
    <property type="nucleotide sequence ID" value="NZ_CH724109.1"/>
</dbReference>
<keyword evidence="3" id="KW-1185">Reference proteome</keyword>
<gene>
    <name evidence="2" type="ORF">OG2516_16691</name>
</gene>
<dbReference type="PROSITE" id="PS51257">
    <property type="entry name" value="PROKAR_LIPOPROTEIN"/>
    <property type="match status" value="1"/>
</dbReference>
<reference evidence="2 3" key="1">
    <citation type="journal article" date="2010" name="J. Bacteriol.">
        <title>Genome sequences of Oceanicola granulosus HTCC2516(T) and Oceanicola batsensis HTCC2597(TDelta).</title>
        <authorList>
            <person name="Thrash J.C."/>
            <person name="Cho J.C."/>
            <person name="Vergin K.L."/>
            <person name="Giovannoni S.J."/>
        </authorList>
    </citation>
    <scope>NUCLEOTIDE SEQUENCE [LARGE SCALE GENOMIC DNA]</scope>
    <source>
        <strain evidence="3">ATCC BAA-861 / DSM 15982 / KCTC 12143 / HTCC2516</strain>
    </source>
</reference>
<dbReference type="Proteomes" id="UP000003635">
    <property type="component" value="Unassembled WGS sequence"/>
</dbReference>
<name>Q2CCE5_OCEGH</name>
<sequence length="210" mass="22654">MHRRTFLLAAPALALTGCGAAEPVWAPDAFVAANTYVHPGPPMLTLFTMKNTGSDNGAHTGLMINASQRVIFDPAGTFGHETIPERNDVHFGITPRVEEYYQTYHARMTYYLLRQDLQVSPATAEAALRGVMAYGAVPKAKCTIATSEILGTLPELGGIRTVLFPDKLSDQFGRIPGVVESVRRENDSDDKSLAEQAYTEQLQAAAATGG</sequence>
<dbReference type="HOGENOM" id="CLU_1420495_0_0_5"/>
<evidence type="ECO:0000313" key="2">
    <source>
        <dbReference type="EMBL" id="EAR50373.1"/>
    </source>
</evidence>
<dbReference type="OrthoDB" id="7666390at2"/>
<dbReference type="AlphaFoldDB" id="Q2CCE5"/>
<dbReference type="eggNOG" id="ENOG50315W2">
    <property type="taxonomic scope" value="Bacteria"/>
</dbReference>
<proteinExistence type="predicted"/>
<evidence type="ECO:0000256" key="1">
    <source>
        <dbReference type="SAM" id="SignalP"/>
    </source>
</evidence>
<dbReference type="EMBL" id="AAOT01000030">
    <property type="protein sequence ID" value="EAR50373.1"/>
    <property type="molecule type" value="Genomic_DNA"/>
</dbReference>
<keyword evidence="1" id="KW-0732">Signal</keyword>
<accession>Q2CCE5</accession>
<protein>
    <recommendedName>
        <fullName evidence="4">Lipoprotein</fullName>
    </recommendedName>
</protein>
<comment type="caution">
    <text evidence="2">The sequence shown here is derived from an EMBL/GenBank/DDBJ whole genome shotgun (WGS) entry which is preliminary data.</text>
</comment>
<dbReference type="STRING" id="314256.OG2516_16691"/>